<dbReference type="InterPro" id="IPR001544">
    <property type="entry name" value="Aminotrans_IV"/>
</dbReference>
<protein>
    <recommendedName>
        <fullName evidence="4">Branched-chain-amino-acid aminotransferase</fullName>
    </recommendedName>
</protein>
<feature type="region of interest" description="Disordered" evidence="1">
    <location>
        <begin position="136"/>
        <end position="160"/>
    </location>
</feature>
<evidence type="ECO:0000313" key="3">
    <source>
        <dbReference type="Proteomes" id="UP000616114"/>
    </source>
</evidence>
<sequence>MSAPGQDGPERSARAAGKGPAPAKDPRPGGQTRALHDPRPGAGTHADGPGPVQDSWLIEDGRVRGLEHHLARFSAGVRALRTHPGDPADEELAAFLAWLPARFPSRGRWFPRIVCDWGADERLRWDLRPAPEATSGAVSLWSVPGPDPRRHPETKGPDLAPLGRLRARAQEHGADEAVLLDAEGCVLEGAYSALVWWRDDARGRLYLGVPAGPVLPSVTRALMEGFAVEDGIPVIHERVRPADLHGAEAWCMSALRGLQTVTGWVADAGTDGRAADQSEPVALAPDLSGRRVTWQARLDALARRPEHAAGRHRTR</sequence>
<dbReference type="SUPFAM" id="SSF56752">
    <property type="entry name" value="D-aminoacid aminotransferase-like PLP-dependent enzymes"/>
    <property type="match status" value="1"/>
</dbReference>
<feature type="region of interest" description="Disordered" evidence="1">
    <location>
        <begin position="1"/>
        <end position="56"/>
    </location>
</feature>
<feature type="compositionally biased region" description="Basic and acidic residues" evidence="1">
    <location>
        <begin position="147"/>
        <end position="156"/>
    </location>
</feature>
<comment type="caution">
    <text evidence="2">The sequence shown here is derived from an EMBL/GenBank/DDBJ whole genome shotgun (WGS) entry which is preliminary data.</text>
</comment>
<dbReference type="Pfam" id="PF01063">
    <property type="entry name" value="Aminotran_4"/>
    <property type="match status" value="1"/>
</dbReference>
<name>A0A8J2XKM7_9MICO</name>
<dbReference type="InterPro" id="IPR036038">
    <property type="entry name" value="Aminotransferase-like"/>
</dbReference>
<evidence type="ECO:0000256" key="1">
    <source>
        <dbReference type="SAM" id="MobiDB-lite"/>
    </source>
</evidence>
<dbReference type="RefSeq" id="WP_188550522.1">
    <property type="nucleotide sequence ID" value="NZ_BMFY01000006.1"/>
</dbReference>
<reference evidence="2" key="1">
    <citation type="journal article" date="2014" name="Int. J. Syst. Evol. Microbiol.">
        <title>Complete genome sequence of Corynebacterium casei LMG S-19264T (=DSM 44701T), isolated from a smear-ripened cheese.</title>
        <authorList>
            <consortium name="US DOE Joint Genome Institute (JGI-PGF)"/>
            <person name="Walter F."/>
            <person name="Albersmeier A."/>
            <person name="Kalinowski J."/>
            <person name="Ruckert C."/>
        </authorList>
    </citation>
    <scope>NUCLEOTIDE SEQUENCE</scope>
    <source>
        <strain evidence="2">CGMCC 1.12785</strain>
    </source>
</reference>
<accession>A0A8J2XKM7</accession>
<dbReference type="EMBL" id="BMFY01000006">
    <property type="protein sequence ID" value="GGA14891.1"/>
    <property type="molecule type" value="Genomic_DNA"/>
</dbReference>
<dbReference type="Gene3D" id="3.20.10.10">
    <property type="entry name" value="D-amino Acid Aminotransferase, subunit A, domain 2"/>
    <property type="match status" value="1"/>
</dbReference>
<dbReference type="GO" id="GO:0003824">
    <property type="term" value="F:catalytic activity"/>
    <property type="evidence" value="ECO:0007669"/>
    <property type="project" value="InterPro"/>
</dbReference>
<gene>
    <name evidence="2" type="ORF">GCM10011333_17360</name>
</gene>
<dbReference type="Proteomes" id="UP000616114">
    <property type="component" value="Unassembled WGS sequence"/>
</dbReference>
<dbReference type="AlphaFoldDB" id="A0A8J2XKM7"/>
<proteinExistence type="predicted"/>
<dbReference type="InterPro" id="IPR043132">
    <property type="entry name" value="BCAT-like_C"/>
</dbReference>
<evidence type="ECO:0008006" key="4">
    <source>
        <dbReference type="Google" id="ProtNLM"/>
    </source>
</evidence>
<organism evidence="2 3">
    <name type="scientific">Sediminivirga luteola</name>
    <dbReference type="NCBI Taxonomy" id="1774748"/>
    <lineage>
        <taxon>Bacteria</taxon>
        <taxon>Bacillati</taxon>
        <taxon>Actinomycetota</taxon>
        <taxon>Actinomycetes</taxon>
        <taxon>Micrococcales</taxon>
        <taxon>Brevibacteriaceae</taxon>
        <taxon>Sediminivirga</taxon>
    </lineage>
</organism>
<evidence type="ECO:0000313" key="2">
    <source>
        <dbReference type="EMBL" id="GGA14891.1"/>
    </source>
</evidence>
<reference evidence="2" key="2">
    <citation type="submission" date="2020-09" db="EMBL/GenBank/DDBJ databases">
        <authorList>
            <person name="Sun Q."/>
            <person name="Zhou Y."/>
        </authorList>
    </citation>
    <scope>NUCLEOTIDE SEQUENCE</scope>
    <source>
        <strain evidence="2">CGMCC 1.12785</strain>
    </source>
</reference>
<keyword evidence="3" id="KW-1185">Reference proteome</keyword>